<dbReference type="Pfam" id="PF00557">
    <property type="entry name" value="Peptidase_M24"/>
    <property type="match status" value="1"/>
</dbReference>
<dbReference type="InterPro" id="IPR036005">
    <property type="entry name" value="Creatinase/aminopeptidase-like"/>
</dbReference>
<gene>
    <name evidence="3" type="ORF">Theos_1291</name>
</gene>
<dbReference type="InterPro" id="IPR000587">
    <property type="entry name" value="Creatinase_N"/>
</dbReference>
<dbReference type="InterPro" id="IPR000994">
    <property type="entry name" value="Pept_M24"/>
</dbReference>
<organism evidence="3 4">
    <name type="scientific">Thermus oshimai JL-2</name>
    <dbReference type="NCBI Taxonomy" id="751945"/>
    <lineage>
        <taxon>Bacteria</taxon>
        <taxon>Thermotogati</taxon>
        <taxon>Deinococcota</taxon>
        <taxon>Deinococci</taxon>
        <taxon>Thermales</taxon>
        <taxon>Thermaceae</taxon>
        <taxon>Thermus</taxon>
    </lineage>
</organism>
<dbReference type="AlphaFoldDB" id="K7QZL6"/>
<dbReference type="SUPFAM" id="SSF55920">
    <property type="entry name" value="Creatinase/aminopeptidase"/>
    <property type="match status" value="1"/>
</dbReference>
<accession>K7QZL6</accession>
<keyword evidence="4" id="KW-1185">Reference proteome</keyword>
<evidence type="ECO:0000313" key="4">
    <source>
        <dbReference type="Proteomes" id="UP000000211"/>
    </source>
</evidence>
<dbReference type="InterPro" id="IPR050659">
    <property type="entry name" value="Peptidase_M24B"/>
</dbReference>
<dbReference type="STRING" id="751945.Theos_1291"/>
<dbReference type="Pfam" id="PF01321">
    <property type="entry name" value="Creatinase_N"/>
    <property type="match status" value="1"/>
</dbReference>
<dbReference type="HOGENOM" id="CLU_053687_0_0_0"/>
<dbReference type="PANTHER" id="PTHR46112:SF2">
    <property type="entry name" value="XAA-PRO AMINOPEPTIDASE P-RELATED"/>
    <property type="match status" value="1"/>
</dbReference>
<keyword evidence="3" id="KW-0031">Aminopeptidase</keyword>
<dbReference type="PATRIC" id="fig|751945.3.peg.1278"/>
<dbReference type="Gene3D" id="3.90.230.10">
    <property type="entry name" value="Creatinase/methionine aminopeptidase superfamily"/>
    <property type="match status" value="1"/>
</dbReference>
<dbReference type="EMBL" id="CP003249">
    <property type="protein sequence ID" value="AFV76330.1"/>
    <property type="molecule type" value="Genomic_DNA"/>
</dbReference>
<reference evidence="3 4" key="1">
    <citation type="journal article" date="2013" name="Genome Announc.">
        <title>Whole Genome Sequencing of Thermus oshimai JL-2 and Thermus thermophilus JL-18, Incomplete Denitrifiers from the United States Great Basin.</title>
        <authorList>
            <person name="Murugapiran S.K."/>
            <person name="Huntemann M."/>
            <person name="Wei C.L."/>
            <person name="Han J."/>
            <person name="Detter J.C."/>
            <person name="Han C.S."/>
            <person name="Erkkila T.H."/>
            <person name="Teshima H."/>
            <person name="Chen A."/>
            <person name="Kyrpides N."/>
            <person name="Mavrommatis K."/>
            <person name="Markowitz V."/>
            <person name="Szeto E."/>
            <person name="Ivanova N."/>
            <person name="Pagani I."/>
            <person name="Lam J."/>
            <person name="McDonald A.I."/>
            <person name="Dodsworth J.A."/>
            <person name="Pati A."/>
            <person name="Goodwin L."/>
            <person name="Peters L."/>
            <person name="Pitluck S."/>
            <person name="Woyke T."/>
            <person name="Hedlund B.P."/>
        </authorList>
    </citation>
    <scope>NUCLEOTIDE SEQUENCE</scope>
    <source>
        <strain evidence="3 4">JL-2</strain>
    </source>
</reference>
<keyword evidence="3" id="KW-0378">Hydrolase</keyword>
<dbReference type="CDD" id="cd01066">
    <property type="entry name" value="APP_MetAP"/>
    <property type="match status" value="1"/>
</dbReference>
<evidence type="ECO:0000313" key="3">
    <source>
        <dbReference type="EMBL" id="AFV76330.1"/>
    </source>
</evidence>
<dbReference type="KEGG" id="tos:Theos_1291"/>
<dbReference type="PANTHER" id="PTHR46112">
    <property type="entry name" value="AMINOPEPTIDASE"/>
    <property type="match status" value="1"/>
</dbReference>
<sequence length="333" mass="36918">MNVGHLERLLGWMNAQGFSRFFIGRPENFAWLTGGQNTLGMGEAVAYLEVGERLILHTSRIEDPRIAEEEAPSLPTRVYPWYAFPSIPTPNDLEHDLTPLRLILSPKAQESFKLLGQATAQAVGEVVRSAKPSWHENQLAGALAEALWSYGVRPLLLLVAGEERLFRHRHPLPKDRPLGRAFMAVVCGESGGLVANLTRMVCLGHQEVEDRYSKVLRVEQVALDRSRPGTRLGEVLAALQEAYEKVGFPTALEEHHQGGIGGYRSREVVAIPGHPLQIQEGMALAWNPSLAGAKVEDTFLLTSHGLVNLTEDPKWPMVEVGGRKRPDLWRGGW</sequence>
<dbReference type="GO" id="GO:0004177">
    <property type="term" value="F:aminopeptidase activity"/>
    <property type="evidence" value="ECO:0007669"/>
    <property type="project" value="UniProtKB-KW"/>
</dbReference>
<feature type="domain" description="Peptidase M24" evidence="1">
    <location>
        <begin position="115"/>
        <end position="302"/>
    </location>
</feature>
<name>K7QZL6_THEOS</name>
<protein>
    <submittedName>
        <fullName evidence="3">Xaa-Pro aminopeptidase</fullName>
    </submittedName>
</protein>
<keyword evidence="3" id="KW-0645">Protease</keyword>
<feature type="domain" description="Creatinase N-terminal" evidence="2">
    <location>
        <begin position="6"/>
        <end position="81"/>
    </location>
</feature>
<evidence type="ECO:0000259" key="1">
    <source>
        <dbReference type="Pfam" id="PF00557"/>
    </source>
</evidence>
<dbReference type="eggNOG" id="COG0006">
    <property type="taxonomic scope" value="Bacteria"/>
</dbReference>
<proteinExistence type="predicted"/>
<dbReference type="OrthoDB" id="4850044at2"/>
<dbReference type="RefSeq" id="WP_016329519.1">
    <property type="nucleotide sequence ID" value="NC_019386.1"/>
</dbReference>
<evidence type="ECO:0000259" key="2">
    <source>
        <dbReference type="Pfam" id="PF01321"/>
    </source>
</evidence>
<dbReference type="Proteomes" id="UP000000211">
    <property type="component" value="Chromosome"/>
</dbReference>